<dbReference type="InterPro" id="IPR000788">
    <property type="entry name" value="RNR_lg_C"/>
</dbReference>
<keyword evidence="10" id="KW-1185">Reference proteome</keyword>
<dbReference type="InterPro" id="IPR013509">
    <property type="entry name" value="RNR_lsu_N"/>
</dbReference>
<evidence type="ECO:0000313" key="10">
    <source>
        <dbReference type="Proteomes" id="UP001430584"/>
    </source>
</evidence>
<comment type="catalytic activity">
    <reaction evidence="6">
        <text>a 2'-deoxyribonucleoside 5'-diphosphate + [thioredoxin]-disulfide + H2O = a ribonucleoside 5'-diphosphate + [thioredoxin]-dithiol</text>
        <dbReference type="Rhea" id="RHEA:23252"/>
        <dbReference type="Rhea" id="RHEA-COMP:10698"/>
        <dbReference type="Rhea" id="RHEA-COMP:10700"/>
        <dbReference type="ChEBI" id="CHEBI:15377"/>
        <dbReference type="ChEBI" id="CHEBI:29950"/>
        <dbReference type="ChEBI" id="CHEBI:50058"/>
        <dbReference type="ChEBI" id="CHEBI:57930"/>
        <dbReference type="ChEBI" id="CHEBI:73316"/>
        <dbReference type="EC" id="1.17.4.1"/>
    </reaction>
</comment>
<dbReference type="PANTHER" id="PTHR11573:SF6">
    <property type="entry name" value="RIBONUCLEOSIDE-DIPHOSPHATE REDUCTASE LARGE SUBUNIT"/>
    <property type="match status" value="1"/>
</dbReference>
<keyword evidence="3 6" id="KW-0560">Oxidoreductase</keyword>
<reference evidence="9 10" key="1">
    <citation type="submission" date="2024-02" db="EMBL/GenBank/DDBJ databases">
        <title>De novo assembly and annotation of 12 fungi associated with fruit tree decline syndrome in Ontario, Canada.</title>
        <authorList>
            <person name="Sulman M."/>
            <person name="Ellouze W."/>
            <person name="Ilyukhin E."/>
        </authorList>
    </citation>
    <scope>NUCLEOTIDE SEQUENCE [LARGE SCALE GENOMIC DNA]</scope>
    <source>
        <strain evidence="9 10">FDS-637</strain>
    </source>
</reference>
<evidence type="ECO:0000256" key="3">
    <source>
        <dbReference type="ARBA" id="ARBA00023002"/>
    </source>
</evidence>
<evidence type="ECO:0000256" key="4">
    <source>
        <dbReference type="ARBA" id="ARBA00023116"/>
    </source>
</evidence>
<evidence type="ECO:0000256" key="1">
    <source>
        <dbReference type="ARBA" id="ARBA00010406"/>
    </source>
</evidence>
<dbReference type="PANTHER" id="PTHR11573">
    <property type="entry name" value="RIBONUCLEOSIDE-DIPHOSPHATE REDUCTASE LARGE CHAIN"/>
    <property type="match status" value="1"/>
</dbReference>
<feature type="domain" description="Ribonucleotide reductase large subunit N-terminal" evidence="7">
    <location>
        <begin position="102"/>
        <end position="151"/>
    </location>
</feature>
<evidence type="ECO:0000256" key="5">
    <source>
        <dbReference type="ARBA" id="ARBA00024942"/>
    </source>
</evidence>
<organism evidence="9 10">
    <name type="scientific">Diplodia seriata</name>
    <dbReference type="NCBI Taxonomy" id="420778"/>
    <lineage>
        <taxon>Eukaryota</taxon>
        <taxon>Fungi</taxon>
        <taxon>Dikarya</taxon>
        <taxon>Ascomycota</taxon>
        <taxon>Pezizomycotina</taxon>
        <taxon>Dothideomycetes</taxon>
        <taxon>Dothideomycetes incertae sedis</taxon>
        <taxon>Botryosphaeriales</taxon>
        <taxon>Botryosphaeriaceae</taxon>
        <taxon>Diplodia</taxon>
    </lineage>
</organism>
<dbReference type="SUPFAM" id="SSF48168">
    <property type="entry name" value="R1 subunit of ribonucleotide reductase, N-terminal domain"/>
    <property type="match status" value="1"/>
</dbReference>
<feature type="domain" description="Ribonucleotide reductase large subunit C-terminal" evidence="8">
    <location>
        <begin position="159"/>
        <end position="656"/>
    </location>
</feature>
<evidence type="ECO:0000259" key="8">
    <source>
        <dbReference type="Pfam" id="PF02867"/>
    </source>
</evidence>
<dbReference type="GeneID" id="92010016"/>
<proteinExistence type="inferred from homology"/>
<dbReference type="RefSeq" id="XP_066633214.1">
    <property type="nucleotide sequence ID" value="XM_066777372.1"/>
</dbReference>
<gene>
    <name evidence="9" type="primary">RNR1_2</name>
    <name evidence="9" type="ORF">SLS55_005931</name>
</gene>
<comment type="function">
    <text evidence="5 6">Provides the precursors necessary for DNA synthesis. Catalyzes the biosynthesis of deoxyribonucleotides from the corresponding ribonucleotides.</text>
</comment>
<comment type="caution">
    <text evidence="9">The sequence shown here is derived from an EMBL/GenBank/DDBJ whole genome shotgun (WGS) entry which is preliminary data.</text>
</comment>
<dbReference type="NCBIfam" id="TIGR02506">
    <property type="entry name" value="NrdE_NrdA"/>
    <property type="match status" value="1"/>
</dbReference>
<evidence type="ECO:0000256" key="6">
    <source>
        <dbReference type="RuleBase" id="RU003410"/>
    </source>
</evidence>
<accession>A0ABR3CHS6</accession>
<dbReference type="Pfam" id="PF00317">
    <property type="entry name" value="Ribonuc_red_lgN"/>
    <property type="match status" value="1"/>
</dbReference>
<evidence type="ECO:0000313" key="9">
    <source>
        <dbReference type="EMBL" id="KAL0260185.1"/>
    </source>
</evidence>
<sequence>MYVAKRGMYDGLPTAGNPVLTRPQTDASNGSLHKAIQKRFSAVIWDLYHNIDPQTQKPAPLVSEAVFRNVQRHAEEVDSAIVHGRDEDYDYFTLEESVKPRLLRTGRGNQISERPQHMLMRTAMDVHGDDVADAIQTYAAMSKRLFMLPLPNQLLPSFALDMADDSVDGIFSTLKTCAQTLPRGNLGLGVQRVRANGSCIAGTDGTAKGIGPMLRVFNDAARLGGASGSLVVYLEPWHADVFDFLNLGRSGGKDELRARDLAYALWVPDLFMRRVDQDGDWTLMCPAECPGLVDCYAGEFDALYEQYEGTGRGRRTLKARALWSAVVEMQMETGGPSVLYKDACNVKSAQKHLGPVRGSGPHAELMQAAAPGEASSCAQAALHLPAFVCRGAFDVDGLHHAAQVLARSLDKMLDAAPAHLQRCRPLGIGADGLADAFLALGLPFDSPPARQLNVRIFETVYHAALTASAQMAKAAGAPHPAYAGSPAAAGLLQHDLCGVTPTALWDWAALRRAVATHGVRNSVLVALPGAEALSPAPSQLVCRRGRSGSGPLHAFNPHLVRALAARGLWSADVRAQVAAAGGSVQALADDRLPASVKALFRTAAELGGQRAVLQLAADRAPFVDQSQAVAVAMPRATPAKVAAMHFFGWRAGLKTGCSSLGHGARSPLVPSESPEAAHAARQVLEDTAAAACARVRLGRPGADGVPDDGCVSGIPSCPQTFG</sequence>
<protein>
    <recommendedName>
        <fullName evidence="2 6">Ribonucleoside-diphosphate reductase</fullName>
        <ecNumber evidence="2 6">1.17.4.1</ecNumber>
    </recommendedName>
</protein>
<dbReference type="SUPFAM" id="SSF51998">
    <property type="entry name" value="PFL-like glycyl radical enzymes"/>
    <property type="match status" value="1"/>
</dbReference>
<dbReference type="InterPro" id="IPR013346">
    <property type="entry name" value="NrdE_NrdA_C"/>
</dbReference>
<keyword evidence="4 6" id="KW-0215">Deoxyribonucleotide synthesis</keyword>
<evidence type="ECO:0000256" key="2">
    <source>
        <dbReference type="ARBA" id="ARBA00012274"/>
    </source>
</evidence>
<dbReference type="EC" id="1.17.4.1" evidence="2 6"/>
<dbReference type="InterPro" id="IPR039718">
    <property type="entry name" value="Rrm1"/>
</dbReference>
<dbReference type="EMBL" id="JAJVCZ030000005">
    <property type="protein sequence ID" value="KAL0260185.1"/>
    <property type="molecule type" value="Genomic_DNA"/>
</dbReference>
<dbReference type="PRINTS" id="PR01183">
    <property type="entry name" value="RIBORDTASEM1"/>
</dbReference>
<dbReference type="InterPro" id="IPR008926">
    <property type="entry name" value="RNR_R1-su_N"/>
</dbReference>
<evidence type="ECO:0000259" key="7">
    <source>
        <dbReference type="Pfam" id="PF00317"/>
    </source>
</evidence>
<comment type="similarity">
    <text evidence="1 6">Belongs to the ribonucleoside diphosphate reductase large chain family.</text>
</comment>
<dbReference type="Proteomes" id="UP001430584">
    <property type="component" value="Unassembled WGS sequence"/>
</dbReference>
<name>A0ABR3CHS6_9PEZI</name>
<dbReference type="Pfam" id="PF02867">
    <property type="entry name" value="Ribonuc_red_lgC"/>
    <property type="match status" value="1"/>
</dbReference>
<dbReference type="Gene3D" id="3.20.70.20">
    <property type="match status" value="1"/>
</dbReference>